<dbReference type="Gene3D" id="3.40.50.300">
    <property type="entry name" value="P-loop containing nucleotide triphosphate hydrolases"/>
    <property type="match status" value="1"/>
</dbReference>
<gene>
    <name evidence="1" type="ORF">KC678_05035</name>
</gene>
<reference evidence="1" key="1">
    <citation type="submission" date="2020-04" db="EMBL/GenBank/DDBJ databases">
        <authorList>
            <person name="Zhang T."/>
        </authorList>
    </citation>
    <scope>NUCLEOTIDE SEQUENCE</scope>
    <source>
        <strain evidence="1">HKST-UBA13</strain>
    </source>
</reference>
<organism evidence="1 2">
    <name type="scientific">Candidatus Dojkabacteria bacterium</name>
    <dbReference type="NCBI Taxonomy" id="2099670"/>
    <lineage>
        <taxon>Bacteria</taxon>
        <taxon>Candidatus Dojkabacteria</taxon>
    </lineage>
</organism>
<reference evidence="1" key="2">
    <citation type="journal article" date="2021" name="Microbiome">
        <title>Successional dynamics and alternative stable states in a saline activated sludge microbial community over 9 years.</title>
        <authorList>
            <person name="Wang Y."/>
            <person name="Ye J."/>
            <person name="Ju F."/>
            <person name="Liu L."/>
            <person name="Boyd J.A."/>
            <person name="Deng Y."/>
            <person name="Parks D.H."/>
            <person name="Jiang X."/>
            <person name="Yin X."/>
            <person name="Woodcroft B.J."/>
            <person name="Tyson G.W."/>
            <person name="Hugenholtz P."/>
            <person name="Polz M.F."/>
            <person name="Zhang T."/>
        </authorList>
    </citation>
    <scope>NUCLEOTIDE SEQUENCE</scope>
    <source>
        <strain evidence="1">HKST-UBA13</strain>
    </source>
</reference>
<dbReference type="AlphaFoldDB" id="A0A955L2C0"/>
<comment type="caution">
    <text evidence="1">The sequence shown here is derived from an EMBL/GenBank/DDBJ whole genome shotgun (WGS) entry which is preliminary data.</text>
</comment>
<dbReference type="Proteomes" id="UP000775877">
    <property type="component" value="Unassembled WGS sequence"/>
</dbReference>
<protein>
    <recommendedName>
        <fullName evidence="3">Cytidylate kinase-like family protein</fullName>
    </recommendedName>
</protein>
<evidence type="ECO:0000313" key="2">
    <source>
        <dbReference type="Proteomes" id="UP000775877"/>
    </source>
</evidence>
<dbReference type="EMBL" id="JAGQLJ010000141">
    <property type="protein sequence ID" value="MCA9381605.1"/>
    <property type="molecule type" value="Genomic_DNA"/>
</dbReference>
<proteinExistence type="predicted"/>
<dbReference type="SUPFAM" id="SSF52540">
    <property type="entry name" value="P-loop containing nucleoside triphosphate hydrolases"/>
    <property type="match status" value="1"/>
</dbReference>
<evidence type="ECO:0000313" key="1">
    <source>
        <dbReference type="EMBL" id="MCA9381605.1"/>
    </source>
</evidence>
<sequence length="249" mass="29027">MKLSVSGWPGGGSSALSLILCKMLGVKYIYGSNTFRYLYNTLSYGDTGEGRVDAHNYIEPYFGPVYDKYIDLVITTEDNFLIESDIAAFRVGKQKGFFSIFLVTDQKIRKIRMGKDNRSADGETLEDIDKSHKEMYNKLHGIRWFDLDQIKETHAFVLENSDITIAEELQAIFEEMYTQGLISEDQMTGLIQRSEAEEKEFWENGKKYYQEYLKEHRQVMSVEEILHEISFRFHEEVSEMPDELRDLVK</sequence>
<evidence type="ECO:0008006" key="3">
    <source>
        <dbReference type="Google" id="ProtNLM"/>
    </source>
</evidence>
<name>A0A955L2C0_9BACT</name>
<dbReference type="InterPro" id="IPR027417">
    <property type="entry name" value="P-loop_NTPase"/>
</dbReference>
<accession>A0A955L2C0</accession>